<reference evidence="1 2" key="1">
    <citation type="journal article" date="2022" name="Hortic Res">
        <title>A haplotype resolved chromosomal level avocado genome allows analysis of novel avocado genes.</title>
        <authorList>
            <person name="Nath O."/>
            <person name="Fletcher S.J."/>
            <person name="Hayward A."/>
            <person name="Shaw L.M."/>
            <person name="Masouleh A.K."/>
            <person name="Furtado A."/>
            <person name="Henry R.J."/>
            <person name="Mitter N."/>
        </authorList>
    </citation>
    <scope>NUCLEOTIDE SEQUENCE [LARGE SCALE GENOMIC DNA]</scope>
    <source>
        <strain evidence="2">cv. Hass</strain>
    </source>
</reference>
<name>A0ACC2LQ17_PERAE</name>
<dbReference type="EMBL" id="CM056811">
    <property type="protein sequence ID" value="KAJ8635506.1"/>
    <property type="molecule type" value="Genomic_DNA"/>
</dbReference>
<accession>A0ACC2LQ17</accession>
<evidence type="ECO:0000313" key="1">
    <source>
        <dbReference type="EMBL" id="KAJ8635506.1"/>
    </source>
</evidence>
<evidence type="ECO:0000313" key="2">
    <source>
        <dbReference type="Proteomes" id="UP001234297"/>
    </source>
</evidence>
<keyword evidence="2" id="KW-1185">Reference proteome</keyword>
<sequence length="265" mass="29611">MQMASLLPDIGNTQNAVEQEPYLDVEMEELMLMSNVRRKRPGPSRSKKNAKITKFDDSLERCLSFLDSPCSCSLRLNRIELFLDNSRGVGALGSAVGLYMVAGNLVERKFDLGVYSFNLDAEQGKVTVAGNVDPNTLVEIIKTCRELGIGSGGFYRPGYSNGAKLRLWMMCLGKNWDPEGRKYEERRSVDNVKPPVIPETVNKLVERAIQDAHAFIKKHSNVSSVEAVLPNMTPDVCIVKFYTDTGKLGLHQDQDESPESLHYIH</sequence>
<comment type="caution">
    <text evidence="1">The sequence shown here is derived from an EMBL/GenBank/DDBJ whole genome shotgun (WGS) entry which is preliminary data.</text>
</comment>
<protein>
    <submittedName>
        <fullName evidence="1">Uncharacterized protein</fullName>
    </submittedName>
</protein>
<proteinExistence type="predicted"/>
<dbReference type="Proteomes" id="UP001234297">
    <property type="component" value="Chromosome 3"/>
</dbReference>
<gene>
    <name evidence="1" type="ORF">MRB53_009773</name>
</gene>
<organism evidence="1 2">
    <name type="scientific">Persea americana</name>
    <name type="common">Avocado</name>
    <dbReference type="NCBI Taxonomy" id="3435"/>
    <lineage>
        <taxon>Eukaryota</taxon>
        <taxon>Viridiplantae</taxon>
        <taxon>Streptophyta</taxon>
        <taxon>Embryophyta</taxon>
        <taxon>Tracheophyta</taxon>
        <taxon>Spermatophyta</taxon>
        <taxon>Magnoliopsida</taxon>
        <taxon>Magnoliidae</taxon>
        <taxon>Laurales</taxon>
        <taxon>Lauraceae</taxon>
        <taxon>Persea</taxon>
    </lineage>
</organism>